<evidence type="ECO:0000313" key="1">
    <source>
        <dbReference type="EMBL" id="EAY27579.1"/>
    </source>
</evidence>
<sequence length="420" mass="49253">MYFKLIKTINWKKIAKSYRKGMYENIENWYNFQIINEHMFFWNKSRQGENIQEFQFEHVDHDTLIAYVPENTIALHNFKEKIFAINLLSGNRYTFQVHDVEGKCIYQIPLDEVFPVGCKILTFFSVLDELFLAYKVRDDYSQVIVVKIGKDHSITFFQRYNTEAEKILVAGDGVVLPILLDGKPPIWLFHNYMTLDQSFINYPYPQHKVTMPFPSSPDNIPEFFEDYLSMDILGISNGDVLFSALEFTQSYYDNNNTVFDEDIFILSCFNSKGSVLFKETFSSILISEDKTIYIIRQSETSRTGKILLEESSPMRTGKQLELLVPTEDKNVLDNWKPRYIDTDKKIYVVNKQTNESIIYDKLGRNHISLSDKKLRKFKEFTSEVKLQPPKTWQINKKGEIFIPIWGSEGLDIVKLSHLLE</sequence>
<name>A1ZPS4_MICM2</name>
<dbReference type="EMBL" id="AAWS01000022">
    <property type="protein sequence ID" value="EAY27579.1"/>
    <property type="molecule type" value="Genomic_DNA"/>
</dbReference>
<organism evidence="1 2">
    <name type="scientific">Microscilla marina ATCC 23134</name>
    <dbReference type="NCBI Taxonomy" id="313606"/>
    <lineage>
        <taxon>Bacteria</taxon>
        <taxon>Pseudomonadati</taxon>
        <taxon>Bacteroidota</taxon>
        <taxon>Cytophagia</taxon>
        <taxon>Cytophagales</taxon>
        <taxon>Microscillaceae</taxon>
        <taxon>Microscilla</taxon>
    </lineage>
</organism>
<protein>
    <submittedName>
        <fullName evidence="1">Uncharacterized protein</fullName>
    </submittedName>
</protein>
<accession>A1ZPS4</accession>
<gene>
    <name evidence="1" type="ORF">M23134_02826</name>
</gene>
<dbReference type="AlphaFoldDB" id="A1ZPS4"/>
<keyword evidence="2" id="KW-1185">Reference proteome</keyword>
<evidence type="ECO:0000313" key="2">
    <source>
        <dbReference type="Proteomes" id="UP000004095"/>
    </source>
</evidence>
<dbReference type="Proteomes" id="UP000004095">
    <property type="component" value="Unassembled WGS sequence"/>
</dbReference>
<proteinExistence type="predicted"/>
<reference evidence="1 2" key="1">
    <citation type="submission" date="2007-01" db="EMBL/GenBank/DDBJ databases">
        <authorList>
            <person name="Haygood M."/>
            <person name="Podell S."/>
            <person name="Anderson C."/>
            <person name="Hopkinson B."/>
            <person name="Roe K."/>
            <person name="Barbeau K."/>
            <person name="Gaasterland T."/>
            <person name="Ferriera S."/>
            <person name="Johnson J."/>
            <person name="Kravitz S."/>
            <person name="Beeson K."/>
            <person name="Sutton G."/>
            <person name="Rogers Y.-H."/>
            <person name="Friedman R."/>
            <person name="Frazier M."/>
            <person name="Venter J.C."/>
        </authorList>
    </citation>
    <scope>NUCLEOTIDE SEQUENCE [LARGE SCALE GENOMIC DNA]</scope>
    <source>
        <strain evidence="1 2">ATCC 23134</strain>
    </source>
</reference>
<comment type="caution">
    <text evidence="1">The sequence shown here is derived from an EMBL/GenBank/DDBJ whole genome shotgun (WGS) entry which is preliminary data.</text>
</comment>